<dbReference type="Gene3D" id="6.10.250.1490">
    <property type="match status" value="1"/>
</dbReference>
<comment type="cofactor">
    <cofactor evidence="1">
        <name>Mg(2+)</name>
        <dbReference type="ChEBI" id="CHEBI:18420"/>
    </cofactor>
</comment>
<comment type="function">
    <text evidence="14">Deoxycytidyl transferase involved in DNA repair. Transfers a dCMP residue from dCTP to the 3'-end of a DNA primer in a template-dependent reaction. May assist in the first step in the bypass of abasic lesions by the insertion of a nucleotide opposite the lesion. Required for normal induction of mutations by physical and chemical agents. Involved in mitochondrial DNA mutagenesis.</text>
</comment>
<dbReference type="Gene3D" id="1.20.58.1280">
    <property type="entry name" value="DNA repair protein Rev1, C-terminal domain"/>
    <property type="match status" value="1"/>
</dbReference>
<protein>
    <recommendedName>
        <fullName evidence="4">DNA repair protein REV1</fullName>
    </recommendedName>
    <alternativeName>
        <fullName evidence="15">Reversionless protein 1</fullName>
    </alternativeName>
</protein>
<feature type="compositionally biased region" description="Pro residues" evidence="16">
    <location>
        <begin position="339"/>
        <end position="350"/>
    </location>
</feature>
<dbReference type="Pfam" id="PF11798">
    <property type="entry name" value="IMS_HHH"/>
    <property type="match status" value="1"/>
</dbReference>
<keyword evidence="7" id="KW-0548">Nucleotidyltransferase</keyword>
<dbReference type="InterPro" id="IPR043128">
    <property type="entry name" value="Rev_trsase/Diguanyl_cyclase"/>
</dbReference>
<dbReference type="FunFam" id="3.30.1490.100:FF:000001">
    <property type="entry name" value="DNA repair protein REV1"/>
    <property type="match status" value="1"/>
</dbReference>
<dbReference type="STRING" id="2316362.A0A4Q2DBC8"/>
<dbReference type="SUPFAM" id="SSF56672">
    <property type="entry name" value="DNA/RNA polymerases"/>
    <property type="match status" value="1"/>
</dbReference>
<dbReference type="Pfam" id="PF16727">
    <property type="entry name" value="REV1_C"/>
    <property type="match status" value="1"/>
</dbReference>
<evidence type="ECO:0000259" key="18">
    <source>
        <dbReference type="PROSITE" id="PS50173"/>
    </source>
</evidence>
<evidence type="ECO:0000256" key="8">
    <source>
        <dbReference type="ARBA" id="ARBA00022723"/>
    </source>
</evidence>
<dbReference type="InterPro" id="IPR038401">
    <property type="entry name" value="Rev1_C_sf"/>
</dbReference>
<dbReference type="Gene3D" id="3.30.1490.100">
    <property type="entry name" value="DNA polymerase, Y-family, little finger domain"/>
    <property type="match status" value="1"/>
</dbReference>
<dbReference type="Gene3D" id="1.10.150.20">
    <property type="entry name" value="5' to 3' exonuclease, C-terminal subdomain"/>
    <property type="match status" value="1"/>
</dbReference>
<evidence type="ECO:0000256" key="16">
    <source>
        <dbReference type="SAM" id="MobiDB-lite"/>
    </source>
</evidence>
<keyword evidence="5" id="KW-0237">DNA synthesis</keyword>
<evidence type="ECO:0000313" key="20">
    <source>
        <dbReference type="Proteomes" id="UP000290288"/>
    </source>
</evidence>
<feature type="compositionally biased region" description="Pro residues" evidence="16">
    <location>
        <begin position="73"/>
        <end position="86"/>
    </location>
</feature>
<dbReference type="SUPFAM" id="SSF100879">
    <property type="entry name" value="Lesion bypass DNA polymerase (Y-family), little finger domain"/>
    <property type="match status" value="1"/>
</dbReference>
<evidence type="ECO:0000256" key="13">
    <source>
        <dbReference type="ARBA" id="ARBA00023242"/>
    </source>
</evidence>
<dbReference type="Gene3D" id="3.30.70.270">
    <property type="match status" value="1"/>
</dbReference>
<evidence type="ECO:0000256" key="7">
    <source>
        <dbReference type="ARBA" id="ARBA00022695"/>
    </source>
</evidence>
<keyword evidence="6" id="KW-0808">Transferase</keyword>
<feature type="region of interest" description="Disordered" evidence="16">
    <location>
        <begin position="505"/>
        <end position="536"/>
    </location>
</feature>
<dbReference type="GO" id="GO:0070987">
    <property type="term" value="P:error-free translesion synthesis"/>
    <property type="evidence" value="ECO:0007669"/>
    <property type="project" value="UniProtKB-ARBA"/>
</dbReference>
<feature type="region of interest" description="Disordered" evidence="16">
    <location>
        <begin position="23"/>
        <end position="121"/>
    </location>
</feature>
<dbReference type="CDD" id="cd01701">
    <property type="entry name" value="PolY_Rev1"/>
    <property type="match status" value="1"/>
</dbReference>
<dbReference type="InterPro" id="IPR017961">
    <property type="entry name" value="DNA_pol_Y-fam_little_finger"/>
</dbReference>
<dbReference type="Pfam" id="PF16589">
    <property type="entry name" value="BRCT_2"/>
    <property type="match status" value="1"/>
</dbReference>
<evidence type="ECO:0000256" key="6">
    <source>
        <dbReference type="ARBA" id="ARBA00022679"/>
    </source>
</evidence>
<dbReference type="Gene3D" id="3.40.50.10190">
    <property type="entry name" value="BRCT domain"/>
    <property type="match status" value="1"/>
</dbReference>
<feature type="non-terminal residue" evidence="19">
    <location>
        <position position="1"/>
    </location>
</feature>
<evidence type="ECO:0000256" key="3">
    <source>
        <dbReference type="ARBA" id="ARBA00010945"/>
    </source>
</evidence>
<keyword evidence="8" id="KW-0479">Metal-binding</keyword>
<dbReference type="OrthoDB" id="427711at2759"/>
<feature type="compositionally biased region" description="Polar residues" evidence="16">
    <location>
        <begin position="298"/>
        <end position="323"/>
    </location>
</feature>
<dbReference type="Pfam" id="PF14377">
    <property type="entry name" value="UBM"/>
    <property type="match status" value="2"/>
</dbReference>
<dbReference type="PANTHER" id="PTHR45990">
    <property type="entry name" value="DNA REPAIR PROTEIN REV1"/>
    <property type="match status" value="1"/>
</dbReference>
<dbReference type="InterPro" id="IPR036420">
    <property type="entry name" value="BRCT_dom_sf"/>
</dbReference>
<comment type="caution">
    <text evidence="19">The sequence shown here is derived from an EMBL/GenBank/DDBJ whole genome shotgun (WGS) entry which is preliminary data.</text>
</comment>
<evidence type="ECO:0000256" key="5">
    <source>
        <dbReference type="ARBA" id="ARBA00022634"/>
    </source>
</evidence>
<feature type="region of interest" description="Disordered" evidence="16">
    <location>
        <begin position="294"/>
        <end position="405"/>
    </location>
</feature>
<feature type="region of interest" description="Disordered" evidence="16">
    <location>
        <begin position="992"/>
        <end position="1051"/>
    </location>
</feature>
<keyword evidence="11" id="KW-0238">DNA-binding</keyword>
<accession>A0A4Q2DBC8</accession>
<dbReference type="InterPro" id="IPR025527">
    <property type="entry name" value="HUWE1/Rev1_UBM"/>
</dbReference>
<feature type="compositionally biased region" description="Pro residues" evidence="16">
    <location>
        <begin position="362"/>
        <end position="395"/>
    </location>
</feature>
<dbReference type="InterPro" id="IPR031991">
    <property type="entry name" value="Rev1_C"/>
</dbReference>
<dbReference type="PANTHER" id="PTHR45990:SF1">
    <property type="entry name" value="DNA REPAIR PROTEIN REV1"/>
    <property type="match status" value="1"/>
</dbReference>
<feature type="domain" description="UmuC" evidence="18">
    <location>
        <begin position="546"/>
        <end position="724"/>
    </location>
</feature>
<dbReference type="PROSITE" id="PS50173">
    <property type="entry name" value="UMUC"/>
    <property type="match status" value="1"/>
</dbReference>
<dbReference type="GO" id="GO:0003684">
    <property type="term" value="F:damaged DNA binding"/>
    <property type="evidence" value="ECO:0007669"/>
    <property type="project" value="InterPro"/>
</dbReference>
<evidence type="ECO:0000259" key="17">
    <source>
        <dbReference type="PROSITE" id="PS50172"/>
    </source>
</evidence>
<dbReference type="GO" id="GO:0003887">
    <property type="term" value="F:DNA-directed DNA polymerase activity"/>
    <property type="evidence" value="ECO:0007669"/>
    <property type="project" value="TreeGrafter"/>
</dbReference>
<dbReference type="PROSITE" id="PS50172">
    <property type="entry name" value="BRCT"/>
    <property type="match status" value="1"/>
</dbReference>
<dbReference type="GO" id="GO:0046872">
    <property type="term" value="F:metal ion binding"/>
    <property type="evidence" value="ECO:0007669"/>
    <property type="project" value="UniProtKB-KW"/>
</dbReference>
<dbReference type="FunFam" id="3.40.50.10190:FF:000011">
    <property type="entry name" value="DNA repair protein REV1"/>
    <property type="match status" value="1"/>
</dbReference>
<dbReference type="GO" id="GO:0017125">
    <property type="term" value="F:deoxycytidyl transferase activity"/>
    <property type="evidence" value="ECO:0007669"/>
    <property type="project" value="TreeGrafter"/>
</dbReference>
<evidence type="ECO:0000256" key="4">
    <source>
        <dbReference type="ARBA" id="ARBA00020399"/>
    </source>
</evidence>
<evidence type="ECO:0000256" key="12">
    <source>
        <dbReference type="ARBA" id="ARBA00023204"/>
    </source>
</evidence>
<evidence type="ECO:0000256" key="15">
    <source>
        <dbReference type="ARBA" id="ARBA00081902"/>
    </source>
</evidence>
<proteinExistence type="inferred from homology"/>
<evidence type="ECO:0000313" key="19">
    <source>
        <dbReference type="EMBL" id="RXW16036.1"/>
    </source>
</evidence>
<reference evidence="19 20" key="1">
    <citation type="submission" date="2019-01" db="EMBL/GenBank/DDBJ databases">
        <title>Draft genome sequence of Psathyrella aberdarensis IHI B618.</title>
        <authorList>
            <person name="Buettner E."/>
            <person name="Kellner H."/>
        </authorList>
    </citation>
    <scope>NUCLEOTIDE SEQUENCE [LARGE SCALE GENOMIC DNA]</scope>
    <source>
        <strain evidence="19 20">IHI B618</strain>
    </source>
</reference>
<evidence type="ECO:0000256" key="10">
    <source>
        <dbReference type="ARBA" id="ARBA00022842"/>
    </source>
</evidence>
<evidence type="ECO:0000256" key="2">
    <source>
        <dbReference type="ARBA" id="ARBA00004123"/>
    </source>
</evidence>
<dbReference type="SUPFAM" id="SSF52113">
    <property type="entry name" value="BRCT domain"/>
    <property type="match status" value="1"/>
</dbReference>
<dbReference type="InterPro" id="IPR001126">
    <property type="entry name" value="UmuC"/>
</dbReference>
<keyword evidence="10" id="KW-0460">Magnesium</keyword>
<dbReference type="InterPro" id="IPR043502">
    <property type="entry name" value="DNA/RNA_pol_sf"/>
</dbReference>
<keyword evidence="9" id="KW-0227">DNA damage</keyword>
<comment type="subcellular location">
    <subcellularLocation>
        <location evidence="2">Nucleus</location>
    </subcellularLocation>
</comment>
<keyword evidence="20" id="KW-1185">Reference proteome</keyword>
<dbReference type="Proteomes" id="UP000290288">
    <property type="component" value="Unassembled WGS sequence"/>
</dbReference>
<evidence type="ECO:0000256" key="11">
    <source>
        <dbReference type="ARBA" id="ARBA00023125"/>
    </source>
</evidence>
<gene>
    <name evidence="19" type="ORF">EST38_g9812</name>
</gene>
<dbReference type="InterPro" id="IPR001357">
    <property type="entry name" value="BRCT_dom"/>
</dbReference>
<evidence type="ECO:0000256" key="14">
    <source>
        <dbReference type="ARBA" id="ARBA00058985"/>
    </source>
</evidence>
<dbReference type="GO" id="GO:0006281">
    <property type="term" value="P:DNA repair"/>
    <property type="evidence" value="ECO:0007669"/>
    <property type="project" value="UniProtKB-KW"/>
</dbReference>
<dbReference type="EMBL" id="SDEE01000481">
    <property type="protein sequence ID" value="RXW16036.1"/>
    <property type="molecule type" value="Genomic_DNA"/>
</dbReference>
<keyword evidence="12" id="KW-0234">DNA repair</keyword>
<keyword evidence="13" id="KW-0539">Nucleus</keyword>
<name>A0A4Q2DBC8_9AGAR</name>
<feature type="domain" description="BRCT" evidence="17">
    <location>
        <begin position="202"/>
        <end position="290"/>
    </location>
</feature>
<dbReference type="CDD" id="cd17719">
    <property type="entry name" value="BRCT_Rev1"/>
    <property type="match status" value="1"/>
</dbReference>
<dbReference type="Gene3D" id="6.10.250.1630">
    <property type="match status" value="1"/>
</dbReference>
<comment type="similarity">
    <text evidence="3">Belongs to the DNA polymerase type-Y family.</text>
</comment>
<evidence type="ECO:0000256" key="9">
    <source>
        <dbReference type="ARBA" id="ARBA00022763"/>
    </source>
</evidence>
<dbReference type="GO" id="GO:0042276">
    <property type="term" value="P:error-prone translesion synthesis"/>
    <property type="evidence" value="ECO:0007669"/>
    <property type="project" value="TreeGrafter"/>
</dbReference>
<dbReference type="SMART" id="SM00292">
    <property type="entry name" value="BRCT"/>
    <property type="match status" value="1"/>
</dbReference>
<dbReference type="GO" id="GO:0005634">
    <property type="term" value="C:nucleus"/>
    <property type="evidence" value="ECO:0007669"/>
    <property type="project" value="UniProtKB-SubCell"/>
</dbReference>
<feature type="compositionally biased region" description="Polar residues" evidence="16">
    <location>
        <begin position="88"/>
        <end position="98"/>
    </location>
</feature>
<dbReference type="Pfam" id="PF11799">
    <property type="entry name" value="IMS_C"/>
    <property type="match status" value="1"/>
</dbReference>
<dbReference type="InterPro" id="IPR036775">
    <property type="entry name" value="DNA_pol_Y-fam_lit_finger_sf"/>
</dbReference>
<feature type="region of interest" description="Disordered" evidence="16">
    <location>
        <begin position="917"/>
        <end position="940"/>
    </location>
</feature>
<evidence type="ECO:0000256" key="1">
    <source>
        <dbReference type="ARBA" id="ARBA00001946"/>
    </source>
</evidence>
<dbReference type="InterPro" id="IPR024728">
    <property type="entry name" value="PolY_HhH_motif"/>
</dbReference>
<dbReference type="Gene3D" id="3.40.1170.60">
    <property type="match status" value="1"/>
</dbReference>
<feature type="compositionally biased region" description="Acidic residues" evidence="16">
    <location>
        <begin position="62"/>
        <end position="72"/>
    </location>
</feature>
<dbReference type="Pfam" id="PF00817">
    <property type="entry name" value="IMS"/>
    <property type="match status" value="1"/>
</dbReference>
<sequence>EYYLDDYDDSQFLNAIHEAVLPGDAGYHSKNNSNPQAHVQVHAQDGLTQDQNPDGANRDIEIPDSQESEEFLEPPPPAQPRRPPSPSYGTTASATSRSSLKRKHSHEDDTSGVESLGSLGLGGSIGSTSGASASGSGGRNAGGVGVGGGSAGTAGGAGEVDEAVYGASRFGNFGEYMRRKRAKLQIQNADIVSSQQAEGTEGGSRIFKGLSIYINGWTQPSVQDLRKMIVEHGGVFQPYLDKKGLVTHIITCSLTPAKIREFKNMKVVRPEWLLESIKAGTLLPWRDFQYIPDERQDSSQGSKPRQHQASLATATHSKLQSQLKPAKPAVVASATGSHLPPPRLPPPPAKPAVATSESATVPRPPRIPAPPPAIPPPAPHVPAPAPKPAPAPAAPRPAAFDPLYTTDPKTTAEAAAIPGYASAISNPNAQRAMSNPEWRKAHTSVSADFIEGYYKNSRLHHLSTWKSELKDLVHEAQERAEAGATGRSGGGDGHVGKVASEAGITGAASEGGSGVSMRGAELNAPKSPSSKWKGKGKAVDDHDRVIMHCDFDCFFVSAGLVSRPELKGKPVVVCHSQGGQGGMSSTSEIASCSYEARKFGLRNGMRYKEFSLKFYTVLMSHADDLQAVSVDEALIDVTDIVSQLRQRAASEGSQYDPAKDYAESIRAEVRKATSCEISIGISHNILLARLATRKAKPGGSFHLLPEDVPEFLAPLDISDLHGFGRQAKQKALEKLGTIKLGELVKKSKVQLVEALGKATGETLYNGLRGVDDKQLESDKPRKSVSCEINYGIRFENNDQAEQFIYQMAAEVKKRLDAIDMVGRSITLKIMKRDAAAPAEPAKFLGHGPCDLFSKQGPLIGPGGKATSDDQVIGEFAWRLLKSFDFDPRDLRGIGLQVQKLESATAASSAPAGQALLPFKPVQDKSRSSGSSSTVAMTSKATIAVQPPSEVSVSVSKQEDPFDLPSFSQVDMTVFELLPPDLKEELKNQYSLRSGSPFTSGGAGPAPKPGPSVVARTSSGPGSPPKRAPSFNNRPAAVNALSPTKRRSAPMFPTKKESNFKRITQQLAPKSGASISPQKSMLYALLGKKSPKKTTRVSEAKLRELGIDPEVFEALPKQVQDEQLVRARILKDKGSLPEPPSQKVVLKPKKPTLPPGFVLYRAPPPRAVYRERPVLRQQGKSKREKLAFTEADEVQNVLEKWIAAYKHWAPREKDVEYLSKFLLQSVDGEKSSDGGMVNAIAVMKWWLVLLRRFWPGSEYVADEDEPELTQTDSVGQAWWDAFRKVKGQMDVVARKKFGGSLSLK</sequence>
<organism evidence="19 20">
    <name type="scientific">Candolleomyces aberdarensis</name>
    <dbReference type="NCBI Taxonomy" id="2316362"/>
    <lineage>
        <taxon>Eukaryota</taxon>
        <taxon>Fungi</taxon>
        <taxon>Dikarya</taxon>
        <taxon>Basidiomycota</taxon>
        <taxon>Agaricomycotina</taxon>
        <taxon>Agaricomycetes</taxon>
        <taxon>Agaricomycetidae</taxon>
        <taxon>Agaricales</taxon>
        <taxon>Agaricineae</taxon>
        <taxon>Psathyrellaceae</taxon>
        <taxon>Candolleomyces</taxon>
    </lineage>
</organism>